<name>A0A1C5GGM3_MICEH</name>
<protein>
    <recommendedName>
        <fullName evidence="2">Protein-glutamine gamma-glutamyltransferase-like C-terminal domain-containing protein</fullName>
    </recommendedName>
</protein>
<dbReference type="InterPro" id="IPR025403">
    <property type="entry name" value="TgpA-like_C"/>
</dbReference>
<evidence type="ECO:0000313" key="4">
    <source>
        <dbReference type="Proteomes" id="UP000198251"/>
    </source>
</evidence>
<proteinExistence type="predicted"/>
<keyword evidence="4" id="KW-1185">Reference proteome</keyword>
<feature type="domain" description="Protein-glutamine gamma-glutamyltransferase-like C-terminal" evidence="2">
    <location>
        <begin position="103"/>
        <end position="170"/>
    </location>
</feature>
<keyword evidence="1" id="KW-0812">Transmembrane</keyword>
<dbReference type="Pfam" id="PF13559">
    <property type="entry name" value="DUF4129"/>
    <property type="match status" value="1"/>
</dbReference>
<feature type="transmembrane region" description="Helical" evidence="1">
    <location>
        <begin position="20"/>
        <end position="45"/>
    </location>
</feature>
<dbReference type="AlphaFoldDB" id="A0A1C5GGM3"/>
<dbReference type="GeneID" id="95804292"/>
<evidence type="ECO:0000256" key="1">
    <source>
        <dbReference type="SAM" id="Phobius"/>
    </source>
</evidence>
<dbReference type="Proteomes" id="UP000198251">
    <property type="component" value="Chromosome I"/>
</dbReference>
<keyword evidence="1" id="KW-0472">Membrane</keyword>
<gene>
    <name evidence="3" type="ORF">GA0070610_4598</name>
</gene>
<keyword evidence="1" id="KW-1133">Transmembrane helix</keyword>
<reference evidence="3 4" key="1">
    <citation type="submission" date="2016-06" db="EMBL/GenBank/DDBJ databases">
        <authorList>
            <person name="Kjaerup R.B."/>
            <person name="Dalgaard T.S."/>
            <person name="Juul-Madsen H.R."/>
        </authorList>
    </citation>
    <scope>NUCLEOTIDE SEQUENCE [LARGE SCALE GENOMIC DNA]</scope>
    <source>
        <strain evidence="3 4">DSM 43913</strain>
    </source>
</reference>
<dbReference type="RefSeq" id="WP_089001895.1">
    <property type="nucleotide sequence ID" value="NZ_JBFAAC010000006.1"/>
</dbReference>
<evidence type="ECO:0000313" key="3">
    <source>
        <dbReference type="EMBL" id="SCG18256.1"/>
    </source>
</evidence>
<evidence type="ECO:0000259" key="2">
    <source>
        <dbReference type="Pfam" id="PF13559"/>
    </source>
</evidence>
<organism evidence="3 4">
    <name type="scientific">Micromonospora echinofusca</name>
    <dbReference type="NCBI Taxonomy" id="47858"/>
    <lineage>
        <taxon>Bacteria</taxon>
        <taxon>Bacillati</taxon>
        <taxon>Actinomycetota</taxon>
        <taxon>Actinomycetes</taxon>
        <taxon>Micromonosporales</taxon>
        <taxon>Micromonosporaceae</taxon>
        <taxon>Micromonospora</taxon>
    </lineage>
</organism>
<accession>A0A1C5GGM3</accession>
<dbReference type="EMBL" id="LT607733">
    <property type="protein sequence ID" value="SCG18256.1"/>
    <property type="molecule type" value="Genomic_DNA"/>
</dbReference>
<sequence>MSFSRWWTETTAALSDRLPLPLVALLLVLATVLVAAGWYTFPAWIPRRLPRLRRRRRPAPPEATPQPVVPAPREPELPAAAYVSLADRLAAEGRYAEAVRERLRAMVRELAARRVVQPQPGMTVVELVRAATDSRPQVGPPLGAAGAVFSEIWYGQRPASVEHDHRMREHAAELDRVLTGHPEDGPRA</sequence>